<dbReference type="Proteomes" id="UP001148614">
    <property type="component" value="Unassembled WGS sequence"/>
</dbReference>
<evidence type="ECO:0000313" key="2">
    <source>
        <dbReference type="EMBL" id="KAJ3568306.1"/>
    </source>
</evidence>
<dbReference type="EMBL" id="JANPWZ010001149">
    <property type="protein sequence ID" value="KAJ3568306.1"/>
    <property type="molecule type" value="Genomic_DNA"/>
</dbReference>
<comment type="caution">
    <text evidence="2">The sequence shown here is derived from an EMBL/GenBank/DDBJ whole genome shotgun (WGS) entry which is preliminary data.</text>
</comment>
<proteinExistence type="predicted"/>
<evidence type="ECO:0000313" key="3">
    <source>
        <dbReference type="Proteomes" id="UP001148614"/>
    </source>
</evidence>
<reference evidence="2" key="1">
    <citation type="submission" date="2022-07" db="EMBL/GenBank/DDBJ databases">
        <title>Genome Sequence of Xylaria arbuscula.</title>
        <authorList>
            <person name="Buettner E."/>
        </authorList>
    </citation>
    <scope>NUCLEOTIDE SEQUENCE</scope>
    <source>
        <strain evidence="2">VT107</strain>
    </source>
</reference>
<feature type="signal peptide" evidence="1">
    <location>
        <begin position="1"/>
        <end position="18"/>
    </location>
</feature>
<name>A0A9W8TKD7_9PEZI</name>
<sequence length="145" mass="15893">MGLTTFTSFLALVLRATAAPAQQDDTPPNVECFGLKPVAMFNAWNTECNVGSGRGLGMQIAMPAWEKLCRPLPEDTHGLEITDLAPGCHIQAFRGAVCQDYPNNRLFKTDLGCLWTGGDIYKSFMVTCDNKTIDELVGNDYVPLF</sequence>
<dbReference type="AlphaFoldDB" id="A0A9W8TKD7"/>
<keyword evidence="3" id="KW-1185">Reference proteome</keyword>
<accession>A0A9W8TKD7</accession>
<organism evidence="2 3">
    <name type="scientific">Xylaria arbuscula</name>
    <dbReference type="NCBI Taxonomy" id="114810"/>
    <lineage>
        <taxon>Eukaryota</taxon>
        <taxon>Fungi</taxon>
        <taxon>Dikarya</taxon>
        <taxon>Ascomycota</taxon>
        <taxon>Pezizomycotina</taxon>
        <taxon>Sordariomycetes</taxon>
        <taxon>Xylariomycetidae</taxon>
        <taxon>Xylariales</taxon>
        <taxon>Xylariaceae</taxon>
        <taxon>Xylaria</taxon>
    </lineage>
</organism>
<gene>
    <name evidence="2" type="ORF">NPX13_g6466</name>
</gene>
<keyword evidence="1" id="KW-0732">Signal</keyword>
<evidence type="ECO:0000256" key="1">
    <source>
        <dbReference type="SAM" id="SignalP"/>
    </source>
</evidence>
<feature type="chain" id="PRO_5040730804" evidence="1">
    <location>
        <begin position="19"/>
        <end position="145"/>
    </location>
</feature>
<protein>
    <submittedName>
        <fullName evidence="2">Uncharacterized protein</fullName>
    </submittedName>
</protein>